<evidence type="ECO:0000256" key="9">
    <source>
        <dbReference type="RuleBase" id="RU003357"/>
    </source>
</evidence>
<dbReference type="FunFam" id="2.60.40.1120:FF:000003">
    <property type="entry name" value="Outer membrane protein Omp121"/>
    <property type="match status" value="1"/>
</dbReference>
<evidence type="ECO:0000256" key="8">
    <source>
        <dbReference type="PROSITE-ProRule" id="PRU01360"/>
    </source>
</evidence>
<dbReference type="InterPro" id="IPR037066">
    <property type="entry name" value="Plug_dom_sf"/>
</dbReference>
<dbReference type="InterPro" id="IPR023997">
    <property type="entry name" value="TonB-dep_OMP_SusC/RagA_CS"/>
</dbReference>
<reference evidence="13" key="1">
    <citation type="submission" date="2019-04" db="EMBL/GenBank/DDBJ databases">
        <title>Evolution of Biomass-Degrading Anaerobic Consortia Revealed by Metagenomics.</title>
        <authorList>
            <person name="Peng X."/>
        </authorList>
    </citation>
    <scope>NUCLEOTIDE SEQUENCE</scope>
    <source>
        <strain evidence="13">SIG140</strain>
    </source>
</reference>
<protein>
    <submittedName>
        <fullName evidence="13">TonB-dependent receptor</fullName>
    </submittedName>
</protein>
<keyword evidence="2 8" id="KW-0813">Transport</keyword>
<evidence type="ECO:0000256" key="3">
    <source>
        <dbReference type="ARBA" id="ARBA00022452"/>
    </source>
</evidence>
<dbReference type="InterPro" id="IPR000531">
    <property type="entry name" value="Beta-barrel_TonB"/>
</dbReference>
<dbReference type="Gene3D" id="2.40.170.20">
    <property type="entry name" value="TonB-dependent receptor, beta-barrel domain"/>
    <property type="match status" value="1"/>
</dbReference>
<dbReference type="Gene3D" id="2.60.40.1120">
    <property type="entry name" value="Carboxypeptidase-like, regulatory domain"/>
    <property type="match status" value="1"/>
</dbReference>
<comment type="subcellular location">
    <subcellularLocation>
        <location evidence="1 8">Cell outer membrane</location>
        <topology evidence="1 8">Multi-pass membrane protein</topology>
    </subcellularLocation>
</comment>
<keyword evidence="7 8" id="KW-0998">Cell outer membrane</keyword>
<feature type="domain" description="TonB-dependent receptor-like beta-barrel" evidence="11">
    <location>
        <begin position="381"/>
        <end position="962"/>
    </location>
</feature>
<dbReference type="AlphaFoldDB" id="A0A9D5P3L5"/>
<evidence type="ECO:0000256" key="2">
    <source>
        <dbReference type="ARBA" id="ARBA00022448"/>
    </source>
</evidence>
<feature type="chain" id="PRO_5038735526" evidence="10">
    <location>
        <begin position="33"/>
        <end position="1005"/>
    </location>
</feature>
<dbReference type="PROSITE" id="PS52016">
    <property type="entry name" value="TONB_DEPENDENT_REC_3"/>
    <property type="match status" value="1"/>
</dbReference>
<evidence type="ECO:0000313" key="14">
    <source>
        <dbReference type="Proteomes" id="UP000806522"/>
    </source>
</evidence>
<sequence length="1005" mass="112138">MIINNLKKPSGSLVLALMMGAGMGSIPLPVCAKVIVQHVQQVGQVKGLVVDENGDPVIGATIQVKGTKNGTVTDLDGRFSIPNAIGQTLTVSYVGYKKVELVASTASLKITLESEVSALNEVVVIGYGTQRKGDVTSSVGSVKSEDFTAGAINDAGLLIQGKIAGLAVTNTTGDPTGGTQISLRGNTTILGASTNPLILVDGVPGDFGTVAPEDIESIDVLKDGSAAAIYGSRGTNGVVMITTKKSKGDNINEVQYSGYLSTSTIAKRLDFCNAADYRQQIQDGLRDASWDLGHDTDWVGEMLRTPLSHVHNLSYKGGSSKTNYIFNINYRNLQGVFKRSDKQEFQGRAEINHNMFDDKLRFNFQLIANKIDYTSTGDGGSFNTYSYRQALIHNPTEPVKNDDGTWRENTGIFNYDNPIARIYECDGNQDISLFRVSSNITYNPIKALTLKALLSYDKRNQNGGYYETKQHISTIRDGRNGYASTGSSDNMTKLLELTAQFHHTFGAHTVQALVGYSYQGNRYTNQYEQNYDFPTDLYSYHNIGQGQALKEGLATMYSYMLDTNLIGFFGRLNYNYKDRYLLMASIRHEAASQLAGTDKPWGTFPSLSLGWRITEEPFMQRQQMFNDIKLRAGYGVTGSQPSQSFLGKSMLGYGDYYLYNGKWIRALQPTQNANSSLRWEEKHEFDVGLDFSVLNYRVNASIDWYYRLIKGLLYDYSVPSPPNLYTRTRANVGEMSNTGVEVMVNAIPVKTKNFEWSSTVTFSTNTNKLKSLSNDLYQASTDYFMTGWIQEPIKTESHIVRVGQSVGDIYGFKVVDVDNDGKWIYENRDGNLVGYDDFQHSFEDKKVIGNGLPDWYLGFNNQFKIKNWDLAVNMRGAFGFQIINSARAFYENRSRQDWNRLRSAYDKVFGKAVLNSLCSEEFNSYYVEDGDYWKIDNITVGYNFHRIGKYIKALRLYGSVNNALTITGYKGTDPEVSVAGLNPGYDDRDQYPHVRSFTLGLNVTF</sequence>
<keyword evidence="3 8" id="KW-1134">Transmembrane beta strand</keyword>
<dbReference type="InterPro" id="IPR039426">
    <property type="entry name" value="TonB-dep_rcpt-like"/>
</dbReference>
<dbReference type="InterPro" id="IPR036942">
    <property type="entry name" value="Beta-barrel_TonB_sf"/>
</dbReference>
<dbReference type="Pfam" id="PF00593">
    <property type="entry name" value="TonB_dep_Rec_b-barrel"/>
    <property type="match status" value="1"/>
</dbReference>
<dbReference type="InterPro" id="IPR023996">
    <property type="entry name" value="TonB-dep_OMP_SusC/RagA"/>
</dbReference>
<dbReference type="SUPFAM" id="SSF49464">
    <property type="entry name" value="Carboxypeptidase regulatory domain-like"/>
    <property type="match status" value="1"/>
</dbReference>
<evidence type="ECO:0000256" key="5">
    <source>
        <dbReference type="ARBA" id="ARBA00023077"/>
    </source>
</evidence>
<evidence type="ECO:0000259" key="11">
    <source>
        <dbReference type="Pfam" id="PF00593"/>
    </source>
</evidence>
<keyword evidence="6 8" id="KW-0472">Membrane</keyword>
<dbReference type="InterPro" id="IPR008969">
    <property type="entry name" value="CarboxyPept-like_regulatory"/>
</dbReference>
<dbReference type="SUPFAM" id="SSF56935">
    <property type="entry name" value="Porins"/>
    <property type="match status" value="1"/>
</dbReference>
<evidence type="ECO:0000313" key="13">
    <source>
        <dbReference type="EMBL" id="MBE6271317.1"/>
    </source>
</evidence>
<dbReference type="Gene3D" id="2.170.130.10">
    <property type="entry name" value="TonB-dependent receptor, plug domain"/>
    <property type="match status" value="1"/>
</dbReference>
<dbReference type="Proteomes" id="UP000806522">
    <property type="component" value="Unassembled WGS sequence"/>
</dbReference>
<comment type="caution">
    <text evidence="13">The sequence shown here is derived from an EMBL/GenBank/DDBJ whole genome shotgun (WGS) entry which is preliminary data.</text>
</comment>
<dbReference type="GO" id="GO:0009279">
    <property type="term" value="C:cell outer membrane"/>
    <property type="evidence" value="ECO:0007669"/>
    <property type="project" value="UniProtKB-SubCell"/>
</dbReference>
<dbReference type="NCBIfam" id="TIGR04056">
    <property type="entry name" value="OMP_RagA_SusC"/>
    <property type="match status" value="1"/>
</dbReference>
<proteinExistence type="inferred from homology"/>
<dbReference type="Pfam" id="PF13715">
    <property type="entry name" value="CarbopepD_reg_2"/>
    <property type="match status" value="1"/>
</dbReference>
<evidence type="ECO:0000256" key="6">
    <source>
        <dbReference type="ARBA" id="ARBA00023136"/>
    </source>
</evidence>
<gene>
    <name evidence="13" type="ORF">E7101_10250</name>
</gene>
<keyword evidence="4 8" id="KW-0812">Transmembrane</keyword>
<feature type="domain" description="TonB-dependent receptor plug" evidence="12">
    <location>
        <begin position="133"/>
        <end position="238"/>
    </location>
</feature>
<accession>A0A9D5P3L5</accession>
<evidence type="ECO:0000256" key="4">
    <source>
        <dbReference type="ARBA" id="ARBA00022692"/>
    </source>
</evidence>
<keyword evidence="13" id="KW-0675">Receptor</keyword>
<evidence type="ECO:0000259" key="12">
    <source>
        <dbReference type="Pfam" id="PF07715"/>
    </source>
</evidence>
<dbReference type="Pfam" id="PF07715">
    <property type="entry name" value="Plug"/>
    <property type="match status" value="1"/>
</dbReference>
<name>A0A9D5P3L5_XYLRU</name>
<evidence type="ECO:0000256" key="1">
    <source>
        <dbReference type="ARBA" id="ARBA00004571"/>
    </source>
</evidence>
<dbReference type="InterPro" id="IPR012910">
    <property type="entry name" value="Plug_dom"/>
</dbReference>
<comment type="similarity">
    <text evidence="8 9">Belongs to the TonB-dependent receptor family.</text>
</comment>
<evidence type="ECO:0000256" key="7">
    <source>
        <dbReference type="ARBA" id="ARBA00023237"/>
    </source>
</evidence>
<organism evidence="13 14">
    <name type="scientific">Xylanibacter ruminicola</name>
    <name type="common">Prevotella ruminicola</name>
    <dbReference type="NCBI Taxonomy" id="839"/>
    <lineage>
        <taxon>Bacteria</taxon>
        <taxon>Pseudomonadati</taxon>
        <taxon>Bacteroidota</taxon>
        <taxon>Bacteroidia</taxon>
        <taxon>Bacteroidales</taxon>
        <taxon>Prevotellaceae</taxon>
        <taxon>Xylanibacter</taxon>
    </lineage>
</organism>
<keyword evidence="5 9" id="KW-0798">TonB box</keyword>
<dbReference type="NCBIfam" id="TIGR04057">
    <property type="entry name" value="SusC_RagA_signa"/>
    <property type="match status" value="1"/>
</dbReference>
<feature type="signal peptide" evidence="10">
    <location>
        <begin position="1"/>
        <end position="32"/>
    </location>
</feature>
<dbReference type="EMBL" id="SUYC01000011">
    <property type="protein sequence ID" value="MBE6271317.1"/>
    <property type="molecule type" value="Genomic_DNA"/>
</dbReference>
<keyword evidence="10" id="KW-0732">Signal</keyword>
<evidence type="ECO:0000256" key="10">
    <source>
        <dbReference type="SAM" id="SignalP"/>
    </source>
</evidence>